<dbReference type="PANTHER" id="PTHR12876">
    <property type="entry name" value="N4BP1-RELATED"/>
    <property type="match status" value="1"/>
</dbReference>
<protein>
    <submittedName>
        <fullName evidence="14">C3H1-type domain-containing protein</fullName>
    </submittedName>
</protein>
<dbReference type="GO" id="GO:0036464">
    <property type="term" value="C:cytoplasmic ribonucleoprotein granule"/>
    <property type="evidence" value="ECO:0007669"/>
    <property type="project" value="TreeGrafter"/>
</dbReference>
<feature type="zinc finger region" description="C3H1-type" evidence="10">
    <location>
        <begin position="280"/>
        <end position="305"/>
    </location>
</feature>
<dbReference type="InterPro" id="IPR040546">
    <property type="entry name" value="Rege-1_UBA-like"/>
</dbReference>
<evidence type="ECO:0000313" key="14">
    <source>
        <dbReference type="WBParaSite" id="EVEC_0000418101-mRNA-1"/>
    </source>
</evidence>
<evidence type="ECO:0000256" key="7">
    <source>
        <dbReference type="ARBA" id="ARBA00022801"/>
    </source>
</evidence>
<comment type="similarity">
    <text evidence="2">Belongs to the ZC3H12 family.</text>
</comment>
<evidence type="ECO:0000256" key="6">
    <source>
        <dbReference type="ARBA" id="ARBA00022771"/>
    </source>
</evidence>
<feature type="domain" description="C3H1-type" evidence="11">
    <location>
        <begin position="280"/>
        <end position="305"/>
    </location>
</feature>
<dbReference type="FunFam" id="3.40.50.11980:FF:000001">
    <property type="entry name" value="ZC3H12A isoform 1"/>
    <property type="match status" value="1"/>
</dbReference>
<dbReference type="PROSITE" id="PS50103">
    <property type="entry name" value="ZF_C3H1"/>
    <property type="match status" value="1"/>
</dbReference>
<evidence type="ECO:0000313" key="12">
    <source>
        <dbReference type="EMBL" id="VDD88885.1"/>
    </source>
</evidence>
<dbReference type="PANTHER" id="PTHR12876:SF35">
    <property type="entry name" value="LD08718P-RELATED"/>
    <property type="match status" value="1"/>
</dbReference>
<dbReference type="GO" id="GO:0003729">
    <property type="term" value="F:mRNA binding"/>
    <property type="evidence" value="ECO:0007669"/>
    <property type="project" value="TreeGrafter"/>
</dbReference>
<evidence type="ECO:0000256" key="9">
    <source>
        <dbReference type="ARBA" id="ARBA00022842"/>
    </source>
</evidence>
<keyword evidence="7" id="KW-0378">Hydrolase</keyword>
<dbReference type="Gene3D" id="3.40.50.11980">
    <property type="match status" value="1"/>
</dbReference>
<accession>A0A0N4V2F9</accession>
<dbReference type="Proteomes" id="UP000274131">
    <property type="component" value="Unassembled WGS sequence"/>
</dbReference>
<comment type="cofactor">
    <cofactor evidence="1">
        <name>Mg(2+)</name>
        <dbReference type="ChEBI" id="CHEBI:18420"/>
    </cofactor>
</comment>
<evidence type="ECO:0000256" key="5">
    <source>
        <dbReference type="ARBA" id="ARBA00022759"/>
    </source>
</evidence>
<keyword evidence="9" id="KW-0460">Magnesium</keyword>
<dbReference type="InterPro" id="IPR040757">
    <property type="entry name" value="Regnase_1/ZC3H12_C"/>
</dbReference>
<dbReference type="Pfam" id="PF18561">
    <property type="entry name" value="Regnase_1_C"/>
    <property type="match status" value="1"/>
</dbReference>
<keyword evidence="3" id="KW-0540">Nuclease</keyword>
<dbReference type="InterPro" id="IPR051101">
    <property type="entry name" value="ZC3H12/N4BP1_RNase_Reg"/>
</dbReference>
<evidence type="ECO:0000256" key="4">
    <source>
        <dbReference type="ARBA" id="ARBA00022723"/>
    </source>
</evidence>
<gene>
    <name evidence="12" type="ORF">EVEC_LOCUS3889</name>
</gene>
<keyword evidence="13" id="KW-1185">Reference proteome</keyword>
<dbReference type="Pfam" id="PF18039">
    <property type="entry name" value="UBA_6"/>
    <property type="match status" value="1"/>
</dbReference>
<dbReference type="GO" id="GO:0016787">
    <property type="term" value="F:hydrolase activity"/>
    <property type="evidence" value="ECO:0007669"/>
    <property type="project" value="UniProtKB-KW"/>
</dbReference>
<dbReference type="WBParaSite" id="EVEC_0000418101-mRNA-1">
    <property type="protein sequence ID" value="EVEC_0000418101-mRNA-1"/>
    <property type="gene ID" value="EVEC_0000418101"/>
</dbReference>
<dbReference type="Pfam" id="PF11977">
    <property type="entry name" value="RNase_Zc3h12a"/>
    <property type="match status" value="1"/>
</dbReference>
<evidence type="ECO:0000313" key="13">
    <source>
        <dbReference type="Proteomes" id="UP000274131"/>
    </source>
</evidence>
<sequence length="573" mass="64519">MFCITLVESNDSCYSSCSEESHSSLSREPSDALTNDCCYQSSPSSSSPSALSNERLVEFATKLGYTEAQLFKVLDKLGEKAGQDQVLSELIKLGRTFSETLSQSSTENKNIQSSLVLRSIVIDGSNIAMTHGRKEVFSCAGIKECVQFFKKRGHTDILVFVPQFRRETARSDCPITDQHLLNELDKEKVLVWTPSRHIGGRRIVCHDDRYILKTAEEKDAVIVSNDEYRDLIKENPQYRKLVEQRLLMYSFVDGKFMPPDDPLGRRGPKLTQFLSKTPQTPSSQLCPYARKCTYGNKCKYFHPERPNGVHISVTERLLKGKQGKQVIKQSVSAKPSMAAENGYQRKNPHESVCRTRSLNVLVSEGLPQSFMQNCQISNTGKTCVPNEQLQLKEVPHIMQSGLPYLIPQREWKHATLNRNLSAPVHRSPPPVRVPFMREKSSDYAGQQCSSSTDFHQLAFPVTQQMISPSFESTNDAFLPGYLHPVSCHRMSHLFAPSTAVWGDPEYGVGPLTRPNFGTTINAAENEQRTRIQNILKQLFSGDTVSAVMKAHPEETDPQKLCALILDYQKCFKQ</sequence>
<evidence type="ECO:0000259" key="11">
    <source>
        <dbReference type="PROSITE" id="PS50103"/>
    </source>
</evidence>
<dbReference type="AlphaFoldDB" id="A0A0N4V2F9"/>
<organism evidence="14">
    <name type="scientific">Enterobius vermicularis</name>
    <name type="common">Human pinworm</name>
    <dbReference type="NCBI Taxonomy" id="51028"/>
    <lineage>
        <taxon>Eukaryota</taxon>
        <taxon>Metazoa</taxon>
        <taxon>Ecdysozoa</taxon>
        <taxon>Nematoda</taxon>
        <taxon>Chromadorea</taxon>
        <taxon>Rhabditida</taxon>
        <taxon>Spirurina</taxon>
        <taxon>Oxyuridomorpha</taxon>
        <taxon>Oxyuroidea</taxon>
        <taxon>Oxyuridae</taxon>
        <taxon>Enterobius</taxon>
    </lineage>
</organism>
<keyword evidence="5" id="KW-0255">Endonuclease</keyword>
<evidence type="ECO:0000256" key="3">
    <source>
        <dbReference type="ARBA" id="ARBA00022722"/>
    </source>
</evidence>
<keyword evidence="4 10" id="KW-0479">Metal-binding</keyword>
<dbReference type="EMBL" id="UXUI01007708">
    <property type="protein sequence ID" value="VDD88885.1"/>
    <property type="molecule type" value="Genomic_DNA"/>
</dbReference>
<dbReference type="GO" id="GO:0004521">
    <property type="term" value="F:RNA endonuclease activity"/>
    <property type="evidence" value="ECO:0007669"/>
    <property type="project" value="TreeGrafter"/>
</dbReference>
<dbReference type="InterPro" id="IPR021869">
    <property type="entry name" value="RNase_Zc3h12_NYN"/>
</dbReference>
<name>A0A0N4V2F9_ENTVE</name>
<dbReference type="STRING" id="51028.A0A0N4V2F9"/>
<reference evidence="12 13" key="2">
    <citation type="submission" date="2018-10" db="EMBL/GenBank/DDBJ databases">
        <authorList>
            <consortium name="Pathogen Informatics"/>
        </authorList>
    </citation>
    <scope>NUCLEOTIDE SEQUENCE [LARGE SCALE GENOMIC DNA]</scope>
</reference>
<dbReference type="GO" id="GO:0005634">
    <property type="term" value="C:nucleus"/>
    <property type="evidence" value="ECO:0007669"/>
    <property type="project" value="TreeGrafter"/>
</dbReference>
<dbReference type="GO" id="GO:0008270">
    <property type="term" value="F:zinc ion binding"/>
    <property type="evidence" value="ECO:0007669"/>
    <property type="project" value="UniProtKB-KW"/>
</dbReference>
<dbReference type="InterPro" id="IPR000571">
    <property type="entry name" value="Znf_CCCH"/>
</dbReference>
<dbReference type="OrthoDB" id="392925at2759"/>
<keyword evidence="6 10" id="KW-0863">Zinc-finger</keyword>
<proteinExistence type="inferred from homology"/>
<evidence type="ECO:0000256" key="10">
    <source>
        <dbReference type="PROSITE-ProRule" id="PRU00723"/>
    </source>
</evidence>
<evidence type="ECO:0000256" key="1">
    <source>
        <dbReference type="ARBA" id="ARBA00001946"/>
    </source>
</evidence>
<evidence type="ECO:0000256" key="8">
    <source>
        <dbReference type="ARBA" id="ARBA00022833"/>
    </source>
</evidence>
<keyword evidence="8 10" id="KW-0862">Zinc</keyword>
<reference evidence="14" key="1">
    <citation type="submission" date="2017-02" db="UniProtKB">
        <authorList>
            <consortium name="WormBaseParasite"/>
        </authorList>
    </citation>
    <scope>IDENTIFICATION</scope>
</reference>
<evidence type="ECO:0000256" key="2">
    <source>
        <dbReference type="ARBA" id="ARBA00010922"/>
    </source>
</evidence>